<feature type="coiled-coil region" evidence="1">
    <location>
        <begin position="34"/>
        <end position="68"/>
    </location>
</feature>
<comment type="caution">
    <text evidence="3">The sequence shown here is derived from an EMBL/GenBank/DDBJ whole genome shotgun (WGS) entry which is preliminary data.</text>
</comment>
<evidence type="ECO:0000256" key="2">
    <source>
        <dbReference type="SAM" id="MobiDB-lite"/>
    </source>
</evidence>
<organism evidence="3 4">
    <name type="scientific">Trifolium medium</name>
    <dbReference type="NCBI Taxonomy" id="97028"/>
    <lineage>
        <taxon>Eukaryota</taxon>
        <taxon>Viridiplantae</taxon>
        <taxon>Streptophyta</taxon>
        <taxon>Embryophyta</taxon>
        <taxon>Tracheophyta</taxon>
        <taxon>Spermatophyta</taxon>
        <taxon>Magnoliopsida</taxon>
        <taxon>eudicotyledons</taxon>
        <taxon>Gunneridae</taxon>
        <taxon>Pentapetalae</taxon>
        <taxon>rosids</taxon>
        <taxon>fabids</taxon>
        <taxon>Fabales</taxon>
        <taxon>Fabaceae</taxon>
        <taxon>Papilionoideae</taxon>
        <taxon>50 kb inversion clade</taxon>
        <taxon>NPAAA clade</taxon>
        <taxon>Hologalegina</taxon>
        <taxon>IRL clade</taxon>
        <taxon>Trifolieae</taxon>
        <taxon>Trifolium</taxon>
    </lineage>
</organism>
<proteinExistence type="predicted"/>
<dbReference type="AlphaFoldDB" id="A0A392SP67"/>
<sequence length="100" mass="11181">QERDAARKRVKDIGLQLSELQATFDDYKNKNALQQKLVVDLEVAEAKLAEATQERDTLLATVQGLEDRVCALEDKLKEIEGRGPEDTVTDEERAVDRAGV</sequence>
<reference evidence="3 4" key="1">
    <citation type="journal article" date="2018" name="Front. Plant Sci.">
        <title>Red Clover (Trifolium pratense) and Zigzag Clover (T. medium) - A Picture of Genomic Similarities and Differences.</title>
        <authorList>
            <person name="Dluhosova J."/>
            <person name="Istvanek J."/>
            <person name="Nedelnik J."/>
            <person name="Repkova J."/>
        </authorList>
    </citation>
    <scope>NUCLEOTIDE SEQUENCE [LARGE SCALE GENOMIC DNA]</scope>
    <source>
        <strain evidence="4">cv. 10/8</strain>
        <tissue evidence="3">Leaf</tissue>
    </source>
</reference>
<feature type="region of interest" description="Disordered" evidence="2">
    <location>
        <begin position="80"/>
        <end position="100"/>
    </location>
</feature>
<feature type="non-terminal residue" evidence="3">
    <location>
        <position position="100"/>
    </location>
</feature>
<feature type="non-terminal residue" evidence="3">
    <location>
        <position position="1"/>
    </location>
</feature>
<name>A0A392SP67_9FABA</name>
<evidence type="ECO:0000256" key="1">
    <source>
        <dbReference type="SAM" id="Coils"/>
    </source>
</evidence>
<evidence type="ECO:0000313" key="4">
    <source>
        <dbReference type="Proteomes" id="UP000265520"/>
    </source>
</evidence>
<protein>
    <submittedName>
        <fullName evidence="3">Uncharacterized protein</fullName>
    </submittedName>
</protein>
<dbReference type="Proteomes" id="UP000265520">
    <property type="component" value="Unassembled WGS sequence"/>
</dbReference>
<keyword evidence="4" id="KW-1185">Reference proteome</keyword>
<keyword evidence="1" id="KW-0175">Coiled coil</keyword>
<dbReference type="EMBL" id="LXQA010419911">
    <property type="protein sequence ID" value="MCI50663.1"/>
    <property type="molecule type" value="Genomic_DNA"/>
</dbReference>
<evidence type="ECO:0000313" key="3">
    <source>
        <dbReference type="EMBL" id="MCI50663.1"/>
    </source>
</evidence>
<accession>A0A392SP67</accession>